<name>A0A6J5S589_9CAUD</name>
<dbReference type="EMBL" id="LR797331">
    <property type="protein sequence ID" value="CAB4203435.1"/>
    <property type="molecule type" value="Genomic_DNA"/>
</dbReference>
<protein>
    <submittedName>
        <fullName evidence="1">Uncharacterized protein</fullName>
    </submittedName>
</protein>
<reference evidence="1" key="1">
    <citation type="submission" date="2020-05" db="EMBL/GenBank/DDBJ databases">
        <authorList>
            <person name="Chiriac C."/>
            <person name="Salcher M."/>
            <person name="Ghai R."/>
            <person name="Kavagutti S V."/>
        </authorList>
    </citation>
    <scope>NUCLEOTIDE SEQUENCE</scope>
</reference>
<evidence type="ECO:0000313" key="1">
    <source>
        <dbReference type="EMBL" id="CAB4203435.1"/>
    </source>
</evidence>
<organism evidence="1">
    <name type="scientific">uncultured Caudovirales phage</name>
    <dbReference type="NCBI Taxonomy" id="2100421"/>
    <lineage>
        <taxon>Viruses</taxon>
        <taxon>Duplodnaviria</taxon>
        <taxon>Heunggongvirae</taxon>
        <taxon>Uroviricota</taxon>
        <taxon>Caudoviricetes</taxon>
        <taxon>Peduoviridae</taxon>
        <taxon>Maltschvirus</taxon>
        <taxon>Maltschvirus maltsch</taxon>
    </lineage>
</organism>
<gene>
    <name evidence="1" type="ORF">UFOVP1382_51</name>
</gene>
<accession>A0A6J5S589</accession>
<proteinExistence type="predicted"/>
<sequence length="59" mass="6574">MSAAAVAKMPPAFKTFFEERAAIMEYDGGLRRDEAERLALAATRELYRQHGPLYGQEAA</sequence>